<feature type="region of interest" description="Disordered" evidence="1">
    <location>
        <begin position="84"/>
        <end position="106"/>
    </location>
</feature>
<protein>
    <submittedName>
        <fullName evidence="2">Helix-turn-helix domain-containing protein</fullName>
    </submittedName>
</protein>
<keyword evidence="3" id="KW-1185">Reference proteome</keyword>
<dbReference type="Proteomes" id="UP001550850">
    <property type="component" value="Unassembled WGS sequence"/>
</dbReference>
<dbReference type="Pfam" id="PF13384">
    <property type="entry name" value="HTH_23"/>
    <property type="match status" value="1"/>
</dbReference>
<sequence>MPEDSVDAIEEEAQRVFSALDAVERMSDPLARARVVSRLLKDQAERNRRLKGMRRQVVLDLRAQAVPYRRIAALLGVSSGTVQDIERGYSGSGTNRPKRGDAAQST</sequence>
<accession>A0ABV2YEH9</accession>
<proteinExistence type="predicted"/>
<reference evidence="2 3" key="1">
    <citation type="submission" date="2024-06" db="EMBL/GenBank/DDBJ databases">
        <title>The Natural Products Discovery Center: Release of the First 8490 Sequenced Strains for Exploring Actinobacteria Biosynthetic Diversity.</title>
        <authorList>
            <person name="Kalkreuter E."/>
            <person name="Kautsar S.A."/>
            <person name="Yang D."/>
            <person name="Bader C.D."/>
            <person name="Teijaro C.N."/>
            <person name="Fluegel L."/>
            <person name="Davis C.M."/>
            <person name="Simpson J.R."/>
            <person name="Lauterbach L."/>
            <person name="Steele A.D."/>
            <person name="Gui C."/>
            <person name="Meng S."/>
            <person name="Li G."/>
            <person name="Viehrig K."/>
            <person name="Ye F."/>
            <person name="Su P."/>
            <person name="Kiefer A.F."/>
            <person name="Nichols A."/>
            <person name="Cepeda A.J."/>
            <person name="Yan W."/>
            <person name="Fan B."/>
            <person name="Jiang Y."/>
            <person name="Adhikari A."/>
            <person name="Zheng C.-J."/>
            <person name="Schuster L."/>
            <person name="Cowan T.M."/>
            <person name="Smanski M.J."/>
            <person name="Chevrette M.G."/>
            <person name="De Carvalho L.P.S."/>
            <person name="Shen B."/>
        </authorList>
    </citation>
    <scope>NUCLEOTIDE SEQUENCE [LARGE SCALE GENOMIC DNA]</scope>
    <source>
        <strain evidence="2 3">NPDC038104</strain>
    </source>
</reference>
<evidence type="ECO:0000256" key="1">
    <source>
        <dbReference type="SAM" id="MobiDB-lite"/>
    </source>
</evidence>
<evidence type="ECO:0000313" key="3">
    <source>
        <dbReference type="Proteomes" id="UP001550850"/>
    </source>
</evidence>
<dbReference type="RefSeq" id="WP_108954647.1">
    <property type="nucleotide sequence ID" value="NZ_BEVZ01000004.1"/>
</dbReference>
<organism evidence="2 3">
    <name type="scientific">Streptomyces fragilis</name>
    <dbReference type="NCBI Taxonomy" id="67301"/>
    <lineage>
        <taxon>Bacteria</taxon>
        <taxon>Bacillati</taxon>
        <taxon>Actinomycetota</taxon>
        <taxon>Actinomycetes</taxon>
        <taxon>Kitasatosporales</taxon>
        <taxon>Streptomycetaceae</taxon>
        <taxon>Streptomyces</taxon>
    </lineage>
</organism>
<gene>
    <name evidence="2" type="ORF">AB0E65_07840</name>
</gene>
<name>A0ABV2YEH9_9ACTN</name>
<dbReference type="EMBL" id="JBEZUR010000008">
    <property type="protein sequence ID" value="MEU3554117.1"/>
    <property type="molecule type" value="Genomic_DNA"/>
</dbReference>
<comment type="caution">
    <text evidence="2">The sequence shown here is derived from an EMBL/GenBank/DDBJ whole genome shotgun (WGS) entry which is preliminary data.</text>
</comment>
<evidence type="ECO:0000313" key="2">
    <source>
        <dbReference type="EMBL" id="MEU3554117.1"/>
    </source>
</evidence>